<dbReference type="CDD" id="cd19092">
    <property type="entry name" value="AKR_BsYcsN_EcYdhF-like"/>
    <property type="match status" value="1"/>
</dbReference>
<dbReference type="InterPro" id="IPR050523">
    <property type="entry name" value="AKR_Detox_Biosynth"/>
</dbReference>
<dbReference type="PANTHER" id="PTHR43364:SF1">
    <property type="entry name" value="OXIDOREDUCTASE YDHF"/>
    <property type="match status" value="1"/>
</dbReference>
<organism evidence="2 3">
    <name type="scientific">Prosthecobacter fluviatilis</name>
    <dbReference type="NCBI Taxonomy" id="445931"/>
    <lineage>
        <taxon>Bacteria</taxon>
        <taxon>Pseudomonadati</taxon>
        <taxon>Verrucomicrobiota</taxon>
        <taxon>Verrucomicrobiia</taxon>
        <taxon>Verrucomicrobiales</taxon>
        <taxon>Verrucomicrobiaceae</taxon>
        <taxon>Prosthecobacter</taxon>
    </lineage>
</organism>
<dbReference type="InterPro" id="IPR020471">
    <property type="entry name" value="AKR"/>
</dbReference>
<accession>A0ABW0KYN3</accession>
<evidence type="ECO:0000259" key="1">
    <source>
        <dbReference type="Pfam" id="PF00248"/>
    </source>
</evidence>
<dbReference type="RefSeq" id="WP_377170902.1">
    <property type="nucleotide sequence ID" value="NZ_JBHSMQ010000011.1"/>
</dbReference>
<dbReference type="InterPro" id="IPR023210">
    <property type="entry name" value="NADP_OxRdtase_dom"/>
</dbReference>
<dbReference type="PANTHER" id="PTHR43364">
    <property type="entry name" value="NADH-SPECIFIC METHYLGLYOXAL REDUCTASE-RELATED"/>
    <property type="match status" value="1"/>
</dbReference>
<protein>
    <submittedName>
        <fullName evidence="2">Aldo/keto reductase family oxidoreductase</fullName>
        <ecNumber evidence="2">1.-.-.-</ecNumber>
    </submittedName>
</protein>
<sequence>MITRQKIAPNGPEFSRLIYGTWRILDDADPANCSPQALLSRFKACADMGITTLDTAEIYGVYKVEEAIGSALRLDPAFRSKIEIVTKCGIYIPCEFHPDRKVAHYNVTAARIIKSAEKSLRFMGIDEIDLLLVHRPDWLTSADETAEGLNKLLKDGKIRSAGVSNYNTHQFDLLNSRMDQPLVTNQIEFSLLHMDPIFDGTADQCQRHRILPMAWSPLAKGVLMDKTDPAAARLHAKAAELSAKYNGATLDQLAYAWIMAHPSCPLPIIGTNKLERIQAVVKAADIRLDREDWYGLWEAAKGHGVP</sequence>
<dbReference type="EMBL" id="JBHSMQ010000011">
    <property type="protein sequence ID" value="MFC5457516.1"/>
    <property type="molecule type" value="Genomic_DNA"/>
</dbReference>
<dbReference type="PRINTS" id="PR00069">
    <property type="entry name" value="ALDKETRDTASE"/>
</dbReference>
<dbReference type="Gene3D" id="3.20.20.100">
    <property type="entry name" value="NADP-dependent oxidoreductase domain"/>
    <property type="match status" value="1"/>
</dbReference>
<dbReference type="SUPFAM" id="SSF51430">
    <property type="entry name" value="NAD(P)-linked oxidoreductase"/>
    <property type="match status" value="1"/>
</dbReference>
<proteinExistence type="predicted"/>
<comment type="caution">
    <text evidence="2">The sequence shown here is derived from an EMBL/GenBank/DDBJ whole genome shotgun (WGS) entry which is preliminary data.</text>
</comment>
<dbReference type="InterPro" id="IPR036812">
    <property type="entry name" value="NAD(P)_OxRdtase_dom_sf"/>
</dbReference>
<evidence type="ECO:0000313" key="3">
    <source>
        <dbReference type="Proteomes" id="UP001596052"/>
    </source>
</evidence>
<name>A0ABW0KYN3_9BACT</name>
<feature type="domain" description="NADP-dependent oxidoreductase" evidence="1">
    <location>
        <begin position="16"/>
        <end position="293"/>
    </location>
</feature>
<dbReference type="Pfam" id="PF00248">
    <property type="entry name" value="Aldo_ket_red"/>
    <property type="match status" value="1"/>
</dbReference>
<keyword evidence="3" id="KW-1185">Reference proteome</keyword>
<dbReference type="GO" id="GO:0016491">
    <property type="term" value="F:oxidoreductase activity"/>
    <property type="evidence" value="ECO:0007669"/>
    <property type="project" value="UniProtKB-KW"/>
</dbReference>
<evidence type="ECO:0000313" key="2">
    <source>
        <dbReference type="EMBL" id="MFC5457516.1"/>
    </source>
</evidence>
<dbReference type="EC" id="1.-.-.-" evidence="2"/>
<dbReference type="Proteomes" id="UP001596052">
    <property type="component" value="Unassembled WGS sequence"/>
</dbReference>
<keyword evidence="2" id="KW-0560">Oxidoreductase</keyword>
<gene>
    <name evidence="2" type="ORF">ACFQDI_21795</name>
</gene>
<reference evidence="3" key="1">
    <citation type="journal article" date="2019" name="Int. J. Syst. Evol. Microbiol.">
        <title>The Global Catalogue of Microorganisms (GCM) 10K type strain sequencing project: providing services to taxonomists for standard genome sequencing and annotation.</title>
        <authorList>
            <consortium name="The Broad Institute Genomics Platform"/>
            <consortium name="The Broad Institute Genome Sequencing Center for Infectious Disease"/>
            <person name="Wu L."/>
            <person name="Ma J."/>
        </authorList>
    </citation>
    <scope>NUCLEOTIDE SEQUENCE [LARGE SCALE GENOMIC DNA]</scope>
    <source>
        <strain evidence="3">CGMCC 4.1469</strain>
    </source>
</reference>